<gene>
    <name evidence="2" type="ORF">SOO65_13050</name>
</gene>
<evidence type="ECO:0000313" key="3">
    <source>
        <dbReference type="Proteomes" id="UP001324634"/>
    </source>
</evidence>
<dbReference type="GO" id="GO:0046654">
    <property type="term" value="P:tetrahydrofolate biosynthetic process"/>
    <property type="evidence" value="ECO:0007669"/>
    <property type="project" value="TreeGrafter"/>
</dbReference>
<dbReference type="PROSITE" id="PS50972">
    <property type="entry name" value="PTERIN_BINDING"/>
    <property type="match status" value="1"/>
</dbReference>
<keyword evidence="3" id="KW-1185">Reference proteome</keyword>
<organism evidence="2 3">
    <name type="scientific">Peredibacter starrii</name>
    <dbReference type="NCBI Taxonomy" id="28202"/>
    <lineage>
        <taxon>Bacteria</taxon>
        <taxon>Pseudomonadati</taxon>
        <taxon>Bdellovibrionota</taxon>
        <taxon>Bacteriovoracia</taxon>
        <taxon>Bacteriovoracales</taxon>
        <taxon>Bacteriovoracaceae</taxon>
        <taxon>Peredibacter</taxon>
    </lineage>
</organism>
<dbReference type="InterPro" id="IPR045031">
    <property type="entry name" value="DHP_synth-like"/>
</dbReference>
<protein>
    <submittedName>
        <fullName evidence="2">Dihydropteroate synthase</fullName>
        <ecNumber evidence="2">2.5.1.15</ecNumber>
    </submittedName>
</protein>
<dbReference type="KEGG" id="psti:SOO65_13050"/>
<reference evidence="2 3" key="1">
    <citation type="submission" date="2023-11" db="EMBL/GenBank/DDBJ databases">
        <title>Peredibacter starrii A3.12.</title>
        <authorList>
            <person name="Mitchell R.J."/>
        </authorList>
    </citation>
    <scope>NUCLEOTIDE SEQUENCE [LARGE SCALE GENOMIC DNA]</scope>
    <source>
        <strain evidence="2 3">A3.12</strain>
    </source>
</reference>
<dbReference type="EMBL" id="CP139487">
    <property type="protein sequence ID" value="WPU63617.1"/>
    <property type="molecule type" value="Genomic_DNA"/>
</dbReference>
<dbReference type="SUPFAM" id="SSF51717">
    <property type="entry name" value="Dihydropteroate synthetase-like"/>
    <property type="match status" value="1"/>
</dbReference>
<evidence type="ECO:0000313" key="2">
    <source>
        <dbReference type="EMBL" id="WPU63617.1"/>
    </source>
</evidence>
<sequence length="266" mass="30802">MSSQKLVLKRLGVMNFTPNSFSDGGELSSLEKILTRITSFGTIDALDIGAESTAPMNESIRFEEEWMRLEPHLSLLKSLEIPLSFDTYHPENIFRLFDVIKRPLIWNDVSGKFDEHVERFLRLHPENKYVFCHNLAPSRELSGKHMNFVSPSNGEAYLEELANYLRPFARPQVILDPTLGFSKTYEQNWYTLENFSTLQSLVKHDEWLLGFSRKSFLRKKLGIEKLTPDTRDDLDQFHTNVLLKVLSSVSGTVWIRTHKPEMIPNL</sequence>
<dbReference type="Pfam" id="PF00809">
    <property type="entry name" value="Pterin_bind"/>
    <property type="match status" value="1"/>
</dbReference>
<dbReference type="InterPro" id="IPR011005">
    <property type="entry name" value="Dihydropteroate_synth-like_sf"/>
</dbReference>
<dbReference type="InterPro" id="IPR000489">
    <property type="entry name" value="Pterin-binding_dom"/>
</dbReference>
<dbReference type="EC" id="2.5.1.15" evidence="2"/>
<dbReference type="PANTHER" id="PTHR20941">
    <property type="entry name" value="FOLATE SYNTHESIS PROTEINS"/>
    <property type="match status" value="1"/>
</dbReference>
<dbReference type="GO" id="GO:0004156">
    <property type="term" value="F:dihydropteroate synthase activity"/>
    <property type="evidence" value="ECO:0007669"/>
    <property type="project" value="UniProtKB-EC"/>
</dbReference>
<keyword evidence="2" id="KW-0808">Transferase</keyword>
<evidence type="ECO:0000259" key="1">
    <source>
        <dbReference type="PROSITE" id="PS50972"/>
    </source>
</evidence>
<feature type="domain" description="Pterin-binding" evidence="1">
    <location>
        <begin position="8"/>
        <end position="266"/>
    </location>
</feature>
<dbReference type="PANTHER" id="PTHR20941:SF1">
    <property type="entry name" value="FOLIC ACID SYNTHESIS PROTEIN FOL1"/>
    <property type="match status" value="1"/>
</dbReference>
<name>A0AAX4HK89_9BACT</name>
<dbReference type="RefSeq" id="WP_321390649.1">
    <property type="nucleotide sequence ID" value="NZ_CP139487.1"/>
</dbReference>
<proteinExistence type="predicted"/>
<dbReference type="GO" id="GO:0005829">
    <property type="term" value="C:cytosol"/>
    <property type="evidence" value="ECO:0007669"/>
    <property type="project" value="TreeGrafter"/>
</dbReference>
<accession>A0AAX4HK89</accession>
<dbReference type="Proteomes" id="UP001324634">
    <property type="component" value="Chromosome"/>
</dbReference>
<dbReference type="Gene3D" id="3.20.20.20">
    <property type="entry name" value="Dihydropteroate synthase-like"/>
    <property type="match status" value="1"/>
</dbReference>
<dbReference type="AlphaFoldDB" id="A0AAX4HK89"/>